<comment type="caution">
    <text evidence="8">The sequence shown here is derived from an EMBL/GenBank/DDBJ whole genome shotgun (WGS) entry which is preliminary data.</text>
</comment>
<organism evidence="8 9">
    <name type="scientific">Rhizobium daejeonense</name>
    <dbReference type="NCBI Taxonomy" id="240521"/>
    <lineage>
        <taxon>Bacteria</taxon>
        <taxon>Pseudomonadati</taxon>
        <taxon>Pseudomonadota</taxon>
        <taxon>Alphaproteobacteria</taxon>
        <taxon>Hyphomicrobiales</taxon>
        <taxon>Rhizobiaceae</taxon>
        <taxon>Rhizobium/Agrobacterium group</taxon>
        <taxon>Rhizobium</taxon>
    </lineage>
</organism>
<comment type="similarity">
    <text evidence="2">Belongs to the BA14k family.</text>
</comment>
<dbReference type="InterPro" id="IPR024446">
    <property type="entry name" value="PXPV"/>
</dbReference>
<evidence type="ECO:0000256" key="5">
    <source>
        <dbReference type="ARBA" id="ARBA00022734"/>
    </source>
</evidence>
<dbReference type="AlphaFoldDB" id="A0A6M1RM73"/>
<name>A0A6M1RM73_9HYPH</name>
<keyword evidence="4" id="KW-1003">Cell membrane</keyword>
<dbReference type="RefSeq" id="WP_163900074.1">
    <property type="nucleotide sequence ID" value="NZ_CP048427.1"/>
</dbReference>
<comment type="subcellular location">
    <subcellularLocation>
        <location evidence="1">Membrane</location>
        <topology evidence="1">Single-pass membrane protein</topology>
    </subcellularLocation>
</comment>
<dbReference type="Pfam" id="PF07886">
    <property type="entry name" value="BA14K"/>
    <property type="match status" value="1"/>
</dbReference>
<dbReference type="EMBL" id="JAAKZH010000001">
    <property type="protein sequence ID" value="NGO62654.1"/>
    <property type="molecule type" value="Genomic_DNA"/>
</dbReference>
<keyword evidence="4" id="KW-0472">Membrane</keyword>
<dbReference type="Pfam" id="PF12778">
    <property type="entry name" value="PXPV"/>
    <property type="match status" value="1"/>
</dbReference>
<evidence type="ECO:0000256" key="4">
    <source>
        <dbReference type="ARBA" id="ARBA00022475"/>
    </source>
</evidence>
<evidence type="ECO:0000256" key="2">
    <source>
        <dbReference type="ARBA" id="ARBA00010270"/>
    </source>
</evidence>
<dbReference type="GO" id="GO:0016020">
    <property type="term" value="C:membrane"/>
    <property type="evidence" value="ECO:0007669"/>
    <property type="project" value="UniProtKB-SubCell"/>
</dbReference>
<keyword evidence="9" id="KW-1185">Reference proteome</keyword>
<keyword evidence="7" id="KW-0732">Signal</keyword>
<reference evidence="8 9" key="1">
    <citation type="submission" date="2020-02" db="EMBL/GenBank/DDBJ databases">
        <title>Genome sequence of the type strain CCBAU10050 of Rhizobium daejeonense.</title>
        <authorList>
            <person name="Gao J."/>
            <person name="Sun J."/>
        </authorList>
    </citation>
    <scope>NUCLEOTIDE SEQUENCE [LARGE SCALE GENOMIC DNA]</scope>
    <source>
        <strain evidence="8 9">CCBAU10050</strain>
    </source>
</reference>
<accession>A0A6M1RM73</accession>
<proteinExistence type="inferred from homology"/>
<dbReference type="GO" id="GO:0030246">
    <property type="term" value="F:carbohydrate binding"/>
    <property type="evidence" value="ECO:0007669"/>
    <property type="project" value="UniProtKB-KW"/>
</dbReference>
<evidence type="ECO:0000313" key="8">
    <source>
        <dbReference type="EMBL" id="NGO62654.1"/>
    </source>
</evidence>
<sequence>MMKFAKYTLLSAAIAVAPFVASTSANAGDYYRRHHHNNGDALALGALGLATGVIVGSAIASQPRDVYVEPDPVYVEPEPVYVRPAPAYVRPAPAYVRPAPVYVDDYPLAPQRVYGAGVEPWTPEWYDYCSARYRSFNSRNGTYVGYDGRSHFCTSG</sequence>
<evidence type="ECO:0000256" key="1">
    <source>
        <dbReference type="ARBA" id="ARBA00004167"/>
    </source>
</evidence>
<evidence type="ECO:0000313" key="9">
    <source>
        <dbReference type="Proteomes" id="UP000477849"/>
    </source>
</evidence>
<dbReference type="Proteomes" id="UP000477849">
    <property type="component" value="Unassembled WGS sequence"/>
</dbReference>
<feature type="chain" id="PRO_5027068691" description="Lectin-like protein BA14k" evidence="7">
    <location>
        <begin position="28"/>
        <end position="156"/>
    </location>
</feature>
<keyword evidence="5" id="KW-0430">Lectin</keyword>
<protein>
    <recommendedName>
        <fullName evidence="3">Lectin-like protein BA14k</fullName>
    </recommendedName>
</protein>
<dbReference type="InterPro" id="IPR012413">
    <property type="entry name" value="BA14K"/>
</dbReference>
<comment type="function">
    <text evidence="6">Has immunoglobulin-binding and hemagglutination properties, and can bind to mannose. Essential for virulence. May be involved in LPS biosynthesis or polysaccharide transport.</text>
</comment>
<evidence type="ECO:0000256" key="3">
    <source>
        <dbReference type="ARBA" id="ARBA00020552"/>
    </source>
</evidence>
<feature type="signal peptide" evidence="7">
    <location>
        <begin position="1"/>
        <end position="27"/>
    </location>
</feature>
<gene>
    <name evidence="8" type="ORF">G6N76_03130</name>
</gene>
<evidence type="ECO:0000256" key="6">
    <source>
        <dbReference type="ARBA" id="ARBA00025321"/>
    </source>
</evidence>
<evidence type="ECO:0000256" key="7">
    <source>
        <dbReference type="SAM" id="SignalP"/>
    </source>
</evidence>